<keyword evidence="2" id="KW-1185">Reference proteome</keyword>
<proteinExistence type="predicted"/>
<organism evidence="1 2">
    <name type="scientific">Streptomyces citrinus</name>
    <dbReference type="NCBI Taxonomy" id="3118173"/>
    <lineage>
        <taxon>Bacteria</taxon>
        <taxon>Bacillati</taxon>
        <taxon>Actinomycetota</taxon>
        <taxon>Actinomycetes</taxon>
        <taxon>Kitasatosporales</taxon>
        <taxon>Streptomycetaceae</taxon>
        <taxon>Streptomyces</taxon>
    </lineage>
</organism>
<reference evidence="1" key="1">
    <citation type="journal article" date="2025" name="Int. J. Syst. Evol. Microbiol.">
        <title>Streptomyces citrinus sp. nov., with yellow diffusible pigment.</title>
        <authorList>
            <person name="He Y."/>
            <person name="Yang E."/>
            <person name="Xu J."/>
            <person name="Sun Y."/>
            <person name="Sun L."/>
        </authorList>
    </citation>
    <scope>NUCLEOTIDE SEQUENCE</scope>
    <source>
        <strain evidence="1">Q6</strain>
    </source>
</reference>
<dbReference type="EMBL" id="CP146022">
    <property type="protein sequence ID" value="WWQ62254.1"/>
    <property type="molecule type" value="Genomic_DNA"/>
</dbReference>
<evidence type="ECO:0000313" key="1">
    <source>
        <dbReference type="EMBL" id="WWQ62254.1"/>
    </source>
</evidence>
<protein>
    <submittedName>
        <fullName evidence="1">Alpha/beta hydrolase</fullName>
    </submittedName>
</protein>
<accession>A0ACD5A5T8</accession>
<name>A0ACD5A5T8_9ACTN</name>
<dbReference type="Proteomes" id="UP001432251">
    <property type="component" value="Chromosome"/>
</dbReference>
<gene>
    <name evidence="1" type="ORF">V2W30_01960</name>
</gene>
<keyword evidence="1" id="KW-0378">Hydrolase</keyword>
<sequence length="291" mass="31541">MMISGEPSIRVVHDPSRSDVRDPGRPRPVRLYVWEPRRPSPHPTPLVVVSHGTGGSGSSMEWLTGPLREAGLRVVALDHHGNNFVDGYEPEGFLHVWERPRDVSFALDTLARERPLGPVGVAGFSLGGYTAAALVGARVDPRILWAVLTGEIPLPDIPEFPGALAALRKKYPLDESSRRELEAAGADFTDPRVRAVFQVAPGVGALVTPESLAAVRVPVGIRWGGADTVNPYEVDTRPYLEHIPTARGRSAGPDVRHDDFFAPEPADPAVRVRVGEEAAAFFRQHLAPDGH</sequence>
<evidence type="ECO:0000313" key="2">
    <source>
        <dbReference type="Proteomes" id="UP001432251"/>
    </source>
</evidence>